<dbReference type="EMBL" id="JBBKAR010000064">
    <property type="protein sequence ID" value="MEJ8307267.1"/>
    <property type="molecule type" value="Genomic_DNA"/>
</dbReference>
<evidence type="ECO:0000313" key="1">
    <source>
        <dbReference type="EMBL" id="MEJ8307267.1"/>
    </source>
</evidence>
<evidence type="ECO:0000313" key="2">
    <source>
        <dbReference type="Proteomes" id="UP001380953"/>
    </source>
</evidence>
<comment type="caution">
    <text evidence="1">The sequence shown here is derived from an EMBL/GenBank/DDBJ whole genome shotgun (WGS) entry which is preliminary data.</text>
</comment>
<dbReference type="Proteomes" id="UP001380953">
    <property type="component" value="Unassembled WGS sequence"/>
</dbReference>
<name>A0ACC6PKF1_9BACL</name>
<keyword evidence="2" id="KW-1185">Reference proteome</keyword>
<gene>
    <name evidence="1" type="ORF">WKI47_25440</name>
</gene>
<protein>
    <submittedName>
        <fullName evidence="1">M20 family metallopeptidase</fullName>
    </submittedName>
</protein>
<reference evidence="1" key="1">
    <citation type="submission" date="2024-03" db="EMBL/GenBank/DDBJ databases">
        <title>Whole genome sequecning of epiphytes from Marcgravia umbellata leaves.</title>
        <authorList>
            <person name="Kumar G."/>
            <person name="Savka M.A."/>
        </authorList>
    </citation>
    <scope>NUCLEOTIDE SEQUENCE</scope>
    <source>
        <strain evidence="1">RIT_BL5</strain>
    </source>
</reference>
<organism evidence="1 2">
    <name type="scientific">Saccharibacillus sacchari</name>
    <dbReference type="NCBI Taxonomy" id="456493"/>
    <lineage>
        <taxon>Bacteria</taxon>
        <taxon>Bacillati</taxon>
        <taxon>Bacillota</taxon>
        <taxon>Bacilli</taxon>
        <taxon>Bacillales</taxon>
        <taxon>Paenibacillaceae</taxon>
        <taxon>Saccharibacillus</taxon>
    </lineage>
</organism>
<sequence>MNNKTVIFDTIDTSSAELKEIAVYIARNPELGNEEFKASTRLKQSLSAHGFEVEAPVLDIETAFIGTFRSGKPGPTVALLCEYDALPEIGHACGHHLICTMSLGAAIGLKHAMAESGGTLRVYGTPAEETRGAKVTMADAGLFDDCDFALMAHPYYSFQKSGSALAMDAIQYEFYGKSSHAAASPEAGVNALDAVLLLFNAVNALRQQTRSDARIHGIINHGGVAANIIPDYASAQFYVRSADRPYTNELVEKVRRIAEGAALQTGCELKVSNYEYSYDELITNETLSETFTRNLIDSGIDADRIEAPVNGGSADVGNVSTRCPAIHPYVQVVYERHELHSIGFRDLAQKDEAYDAMVFGAKMLAGTAYDVLTVPGLLEQVREEFKQNAYREKVFAEQVLSQE</sequence>
<accession>A0ACC6PKF1</accession>
<proteinExistence type="predicted"/>